<organism evidence="3 4">
    <name type="scientific">Dehalobacterium formicoaceticum</name>
    <dbReference type="NCBI Taxonomy" id="51515"/>
    <lineage>
        <taxon>Bacteria</taxon>
        <taxon>Bacillati</taxon>
        <taxon>Bacillota</taxon>
        <taxon>Clostridia</taxon>
        <taxon>Eubacteriales</taxon>
        <taxon>Peptococcaceae</taxon>
        <taxon>Dehalobacterium</taxon>
    </lineage>
</organism>
<feature type="domain" description="CobW/HypB/UreG nucleotide-binding" evidence="1">
    <location>
        <begin position="10"/>
        <end position="186"/>
    </location>
</feature>
<dbReference type="Gene3D" id="3.40.50.300">
    <property type="entry name" value="P-loop containing nucleotide triphosphate hydrolases"/>
    <property type="match status" value="1"/>
</dbReference>
<reference evidence="3 4" key="1">
    <citation type="submission" date="2022-08" db="EMBL/GenBank/DDBJ databases">
        <title>Proteogenomics of the novel Dehalobacterium formicoaceticum strain EZ94 highlights a key role of methyltransferases during anaerobic dichloromethane degradation.</title>
        <authorList>
            <person name="Wasmund K."/>
        </authorList>
    </citation>
    <scope>NUCLEOTIDE SEQUENCE [LARGE SCALE GENOMIC DNA]</scope>
    <source>
        <strain evidence="3 4">EZ94</strain>
    </source>
</reference>
<evidence type="ECO:0000313" key="4">
    <source>
        <dbReference type="Proteomes" id="UP001524944"/>
    </source>
</evidence>
<accession>A0ABT1Y2B9</accession>
<keyword evidence="4" id="KW-1185">Reference proteome</keyword>
<dbReference type="InterPro" id="IPR027417">
    <property type="entry name" value="P-loop_NTPase"/>
</dbReference>
<evidence type="ECO:0000259" key="1">
    <source>
        <dbReference type="Pfam" id="PF02492"/>
    </source>
</evidence>
<dbReference type="Pfam" id="PF07683">
    <property type="entry name" value="CobW_C"/>
    <property type="match status" value="1"/>
</dbReference>
<proteinExistence type="predicted"/>
<dbReference type="Pfam" id="PF02492">
    <property type="entry name" value="cobW"/>
    <property type="match status" value="1"/>
</dbReference>
<gene>
    <name evidence="3" type="ORF">NVS47_03680</name>
</gene>
<feature type="domain" description="CobW C-terminal" evidence="2">
    <location>
        <begin position="224"/>
        <end position="291"/>
    </location>
</feature>
<sequence length="315" mass="35436">MTEQKPIQLFLVTGFLGSGKTTLMNNILDDLAARNIKAGVIVNEWGQVGIDGSLFHDHGFEIQELNNGQIFCSCLAGNFVDALVRFADYPLDYLLVETSGMANPQPIRQMLKEIRSQTGERYDYRGMISLVDPENFLDLADVVNAVEEQVIAGQFIIINKVDLVDAETLQQVRDKVKTLNPNAPIVETSFTKVEGLLDLDLMNQERSLAVRRSVKTPYKRPVHYVVSTKENVDPAQAAEFAKRLLNHAFRIKGFIHNGEEGWFYLDAVNDQVEIKPVQAKGNETKIVVISKVWEEILPQIESAWQETCGVPFEIK</sequence>
<dbReference type="InterPro" id="IPR051316">
    <property type="entry name" value="Zinc-reg_GTPase_activator"/>
</dbReference>
<dbReference type="PANTHER" id="PTHR13748:SF62">
    <property type="entry name" value="COBW DOMAIN-CONTAINING PROTEIN"/>
    <property type="match status" value="1"/>
</dbReference>
<evidence type="ECO:0000259" key="2">
    <source>
        <dbReference type="Pfam" id="PF07683"/>
    </source>
</evidence>
<dbReference type="InterPro" id="IPR003495">
    <property type="entry name" value="CobW/HypB/UreG_nucleotide-bd"/>
</dbReference>
<comment type="caution">
    <text evidence="3">The sequence shown here is derived from an EMBL/GenBank/DDBJ whole genome shotgun (WGS) entry which is preliminary data.</text>
</comment>
<name>A0ABT1Y2B9_9FIRM</name>
<dbReference type="Proteomes" id="UP001524944">
    <property type="component" value="Unassembled WGS sequence"/>
</dbReference>
<evidence type="ECO:0000313" key="3">
    <source>
        <dbReference type="EMBL" id="MCR6544621.1"/>
    </source>
</evidence>
<dbReference type="PANTHER" id="PTHR13748">
    <property type="entry name" value="COBW-RELATED"/>
    <property type="match status" value="1"/>
</dbReference>
<dbReference type="EMBL" id="JANPWE010000001">
    <property type="protein sequence ID" value="MCR6544621.1"/>
    <property type="molecule type" value="Genomic_DNA"/>
</dbReference>
<protein>
    <submittedName>
        <fullName evidence="3">GTP-binding protein</fullName>
    </submittedName>
</protein>
<dbReference type="InterPro" id="IPR011629">
    <property type="entry name" value="CobW-like_C"/>
</dbReference>
<dbReference type="CDD" id="cd03112">
    <property type="entry name" value="CobW-like"/>
    <property type="match status" value="1"/>
</dbReference>
<dbReference type="SUPFAM" id="SSF52540">
    <property type="entry name" value="P-loop containing nucleoside triphosphate hydrolases"/>
    <property type="match status" value="1"/>
</dbReference>
<dbReference type="RefSeq" id="WP_257912116.1">
    <property type="nucleotide sequence ID" value="NZ_JANPWE010000001.1"/>
</dbReference>